<keyword evidence="5" id="KW-1185">Reference proteome</keyword>
<dbReference type="RefSeq" id="WP_310374669.1">
    <property type="nucleotide sequence ID" value="NZ_JAVDYB010000001.1"/>
</dbReference>
<dbReference type="InterPro" id="IPR006059">
    <property type="entry name" value="SBP"/>
</dbReference>
<dbReference type="PANTHER" id="PTHR43649:SF12">
    <property type="entry name" value="DIACETYLCHITOBIOSE BINDING PROTEIN DASA"/>
    <property type="match status" value="1"/>
</dbReference>
<organism evidence="4 5">
    <name type="scientific">Catenuloplanes atrovinosus</name>
    <dbReference type="NCBI Taxonomy" id="137266"/>
    <lineage>
        <taxon>Bacteria</taxon>
        <taxon>Bacillati</taxon>
        <taxon>Actinomycetota</taxon>
        <taxon>Actinomycetes</taxon>
        <taxon>Micromonosporales</taxon>
        <taxon>Micromonosporaceae</taxon>
        <taxon>Catenuloplanes</taxon>
    </lineage>
</organism>
<dbReference type="InterPro" id="IPR050490">
    <property type="entry name" value="Bact_solute-bd_prot1"/>
</dbReference>
<evidence type="ECO:0000256" key="3">
    <source>
        <dbReference type="ARBA" id="ARBA00022729"/>
    </source>
</evidence>
<comment type="similarity">
    <text evidence="1">Belongs to the bacterial solute-binding protein 1 family.</text>
</comment>
<evidence type="ECO:0000313" key="5">
    <source>
        <dbReference type="Proteomes" id="UP001183643"/>
    </source>
</evidence>
<dbReference type="GO" id="GO:0055085">
    <property type="term" value="P:transmembrane transport"/>
    <property type="evidence" value="ECO:0007669"/>
    <property type="project" value="InterPro"/>
</dbReference>
<accession>A0AAE3YVB8</accession>
<evidence type="ECO:0000256" key="1">
    <source>
        <dbReference type="ARBA" id="ARBA00008520"/>
    </source>
</evidence>
<dbReference type="Proteomes" id="UP001183643">
    <property type="component" value="Unassembled WGS sequence"/>
</dbReference>
<evidence type="ECO:0000256" key="2">
    <source>
        <dbReference type="ARBA" id="ARBA00022448"/>
    </source>
</evidence>
<keyword evidence="2" id="KW-0813">Transport</keyword>
<gene>
    <name evidence="4" type="ORF">J2S41_007133</name>
</gene>
<dbReference type="Gene3D" id="3.40.190.10">
    <property type="entry name" value="Periplasmic binding protein-like II"/>
    <property type="match status" value="2"/>
</dbReference>
<evidence type="ECO:0000313" key="4">
    <source>
        <dbReference type="EMBL" id="MDR7280355.1"/>
    </source>
</evidence>
<keyword evidence="3" id="KW-0732">Signal</keyword>
<protein>
    <submittedName>
        <fullName evidence="4">Multiple sugar transport system substrate-binding protein</fullName>
    </submittedName>
</protein>
<dbReference type="SUPFAM" id="SSF53850">
    <property type="entry name" value="Periplasmic binding protein-like II"/>
    <property type="match status" value="1"/>
</dbReference>
<dbReference type="PANTHER" id="PTHR43649">
    <property type="entry name" value="ARABINOSE-BINDING PROTEIN-RELATED"/>
    <property type="match status" value="1"/>
</dbReference>
<dbReference type="InterPro" id="IPR006061">
    <property type="entry name" value="SBP_1_CS"/>
</dbReference>
<dbReference type="EMBL" id="JAVDYB010000001">
    <property type="protein sequence ID" value="MDR7280355.1"/>
    <property type="molecule type" value="Genomic_DNA"/>
</dbReference>
<comment type="caution">
    <text evidence="4">The sequence shown here is derived from an EMBL/GenBank/DDBJ whole genome shotgun (WGS) entry which is preliminary data.</text>
</comment>
<name>A0AAE3YVB8_9ACTN</name>
<proteinExistence type="inferred from homology"/>
<dbReference type="AlphaFoldDB" id="A0AAE3YVB8"/>
<dbReference type="Pfam" id="PF13416">
    <property type="entry name" value="SBP_bac_8"/>
    <property type="match status" value="1"/>
</dbReference>
<keyword evidence="4" id="KW-0762">Sugar transport</keyword>
<reference evidence="4" key="1">
    <citation type="submission" date="2023-07" db="EMBL/GenBank/DDBJ databases">
        <title>Sequencing the genomes of 1000 actinobacteria strains.</title>
        <authorList>
            <person name="Klenk H.-P."/>
        </authorList>
    </citation>
    <scope>NUCLEOTIDE SEQUENCE</scope>
    <source>
        <strain evidence="4">DSM 44707</strain>
    </source>
</reference>
<sequence length="450" mass="48413">MHPATHPESALPARPHRTLKIGRVLRGLAATAVALPLIFGAAACGDSGDSAGTDPNEKVELSVFWWGDDSRAETTKKVLDAYTAAHPNVTFVTTFQGNQGYLDKLSTQAAGGNAPDLFQLDDNMLSELAERKVTLDLTPYVEDKSLDLSKFPESLAKYGVVDGKQAGVALAENTPGLIYNRSKLQEFGVAEPTTGMTWEAFITWAKQVSDKSGGKLPGTMDPSADYKALWVWLRQQGKEFYNGKELGFTAEDLTRWFELWKGARDSGATPTADVIHEGNSSDATKQLVVTGKAATSWVWSNQLAALSKNTKDQLGLVAYPGNPNGQWARASMYWSGSSRTEHPDVVADVINFFVNDATAAKTLGIERGITPNLDLRKEVEATLTDANQKASLAFETQITPQFGAAPAPPPKGHAAIRTLLVTIAESVQYGKATPAQAAQDFISQAQSKLA</sequence>
<dbReference type="PROSITE" id="PS01037">
    <property type="entry name" value="SBP_BACTERIAL_1"/>
    <property type="match status" value="1"/>
</dbReference>